<dbReference type="Proteomes" id="UP001172102">
    <property type="component" value="Unassembled WGS sequence"/>
</dbReference>
<organism evidence="2 3">
    <name type="scientific">Lasiosphaeris hirsuta</name>
    <dbReference type="NCBI Taxonomy" id="260670"/>
    <lineage>
        <taxon>Eukaryota</taxon>
        <taxon>Fungi</taxon>
        <taxon>Dikarya</taxon>
        <taxon>Ascomycota</taxon>
        <taxon>Pezizomycotina</taxon>
        <taxon>Sordariomycetes</taxon>
        <taxon>Sordariomycetidae</taxon>
        <taxon>Sordariales</taxon>
        <taxon>Lasiosphaeriaceae</taxon>
        <taxon>Lasiosphaeris</taxon>
    </lineage>
</organism>
<evidence type="ECO:0000256" key="1">
    <source>
        <dbReference type="SAM" id="MobiDB-lite"/>
    </source>
</evidence>
<proteinExistence type="predicted"/>
<evidence type="ECO:0000313" key="2">
    <source>
        <dbReference type="EMBL" id="KAK0730242.1"/>
    </source>
</evidence>
<feature type="compositionally biased region" description="Basic and acidic residues" evidence="1">
    <location>
        <begin position="10"/>
        <end position="27"/>
    </location>
</feature>
<reference evidence="2" key="1">
    <citation type="submission" date="2023-06" db="EMBL/GenBank/DDBJ databases">
        <title>Genome-scale phylogeny and comparative genomics of the fungal order Sordariales.</title>
        <authorList>
            <consortium name="Lawrence Berkeley National Laboratory"/>
            <person name="Hensen N."/>
            <person name="Bonometti L."/>
            <person name="Westerberg I."/>
            <person name="Brannstrom I.O."/>
            <person name="Guillou S."/>
            <person name="Cros-Aarteil S."/>
            <person name="Calhoun S."/>
            <person name="Haridas S."/>
            <person name="Kuo A."/>
            <person name="Mondo S."/>
            <person name="Pangilinan J."/>
            <person name="Riley R."/>
            <person name="Labutti K."/>
            <person name="Andreopoulos B."/>
            <person name="Lipzen A."/>
            <person name="Chen C."/>
            <person name="Yanf M."/>
            <person name="Daum C."/>
            <person name="Ng V."/>
            <person name="Clum A."/>
            <person name="Steindorff A."/>
            <person name="Ohm R."/>
            <person name="Martin F."/>
            <person name="Silar P."/>
            <person name="Natvig D."/>
            <person name="Lalanne C."/>
            <person name="Gautier V."/>
            <person name="Ament-Velasquez S.L."/>
            <person name="Kruys A."/>
            <person name="Hutchinson M.I."/>
            <person name="Powell A.J."/>
            <person name="Barry K."/>
            <person name="Miller A.N."/>
            <person name="Grigoriev I.V."/>
            <person name="Debuchy R."/>
            <person name="Gladieux P."/>
            <person name="Thoren M.H."/>
            <person name="Johannesson H."/>
        </authorList>
    </citation>
    <scope>NUCLEOTIDE SEQUENCE</scope>
    <source>
        <strain evidence="2">SMH4607-1</strain>
    </source>
</reference>
<comment type="caution">
    <text evidence="2">The sequence shown here is derived from an EMBL/GenBank/DDBJ whole genome shotgun (WGS) entry which is preliminary data.</text>
</comment>
<feature type="region of interest" description="Disordered" evidence="1">
    <location>
        <begin position="1"/>
        <end position="28"/>
    </location>
</feature>
<feature type="compositionally biased region" description="Basic and acidic residues" evidence="1">
    <location>
        <begin position="234"/>
        <end position="243"/>
    </location>
</feature>
<dbReference type="AlphaFoldDB" id="A0AA40B9Q9"/>
<gene>
    <name evidence="2" type="ORF">B0H67DRAFT_548234</name>
</gene>
<keyword evidence="3" id="KW-1185">Reference proteome</keyword>
<name>A0AA40B9Q9_9PEZI</name>
<feature type="region of interest" description="Disordered" evidence="1">
    <location>
        <begin position="150"/>
        <end position="243"/>
    </location>
</feature>
<feature type="compositionally biased region" description="Basic residues" evidence="1">
    <location>
        <begin position="150"/>
        <end position="164"/>
    </location>
</feature>
<accession>A0AA40B9Q9</accession>
<evidence type="ECO:0000313" key="3">
    <source>
        <dbReference type="Proteomes" id="UP001172102"/>
    </source>
</evidence>
<sequence>MAELSISQQRTDRERRLSSQPDEDRTHRSVPCKVCVAAILQYGPNRETRRMADKYRDGRVACTDKSNVLEDQRAGNPGEHTYCIECRVAHGVCEAIVDTSVTNLAVKLQEAYTAAFGKSEESVEYLLFQDAVKLCYKDGEKDIKHLKEGLRRKKKGRQPAKKSRTTAAAAAAVNDTNEGFHDAEIGVNDNHAGVSGGTGATASGSTPRDNYDSDDDAETAETPQTATLLMDAIDPAREYGHRD</sequence>
<dbReference type="EMBL" id="JAUKUA010000001">
    <property type="protein sequence ID" value="KAK0730242.1"/>
    <property type="molecule type" value="Genomic_DNA"/>
</dbReference>
<protein>
    <submittedName>
        <fullName evidence="2">Uncharacterized protein</fullName>
    </submittedName>
</protein>